<comment type="subcellular location">
    <subcellularLocation>
        <location evidence="4 14">Cytoplasm</location>
    </subcellularLocation>
</comment>
<evidence type="ECO:0000256" key="12">
    <source>
        <dbReference type="ARBA" id="ARBA00022801"/>
    </source>
</evidence>
<keyword evidence="19" id="KW-1185">Reference proteome</keyword>
<gene>
    <name evidence="14" type="primary">rnhB</name>
    <name evidence="18" type="ORF">MRZ06_04775</name>
</gene>
<dbReference type="PANTHER" id="PTHR10954:SF18">
    <property type="entry name" value="RIBONUCLEASE HII"/>
    <property type="match status" value="1"/>
</dbReference>
<keyword evidence="11 14" id="KW-0255">Endonuclease</keyword>
<dbReference type="InterPro" id="IPR036397">
    <property type="entry name" value="RNaseH_sf"/>
</dbReference>
<evidence type="ECO:0000256" key="2">
    <source>
        <dbReference type="ARBA" id="ARBA00001946"/>
    </source>
</evidence>
<comment type="cofactor">
    <cofactor evidence="2">
        <name>Mg(2+)</name>
        <dbReference type="ChEBI" id="CHEBI:18420"/>
    </cofactor>
</comment>
<name>A0ABY3ZX82_9STAP</name>
<evidence type="ECO:0000256" key="3">
    <source>
        <dbReference type="ARBA" id="ARBA00004065"/>
    </source>
</evidence>
<dbReference type="EC" id="3.1.26.4" evidence="6 14"/>
<dbReference type="EMBL" id="CP094348">
    <property type="protein sequence ID" value="UOB21402.1"/>
    <property type="molecule type" value="Genomic_DNA"/>
</dbReference>
<comment type="similarity">
    <text evidence="5 14 16">Belongs to the RNase HII family.</text>
</comment>
<organism evidence="18 19">
    <name type="scientific">Macrococcus armenti</name>
    <dbReference type="NCBI Taxonomy" id="2875764"/>
    <lineage>
        <taxon>Bacteria</taxon>
        <taxon>Bacillati</taxon>
        <taxon>Bacillota</taxon>
        <taxon>Bacilli</taxon>
        <taxon>Bacillales</taxon>
        <taxon>Staphylococcaceae</taxon>
        <taxon>Macrococcus</taxon>
    </lineage>
</organism>
<feature type="domain" description="RNase H type-2" evidence="17">
    <location>
        <begin position="69"/>
        <end position="256"/>
    </location>
</feature>
<dbReference type="InterPro" id="IPR024567">
    <property type="entry name" value="RNase_HII/HIII_dom"/>
</dbReference>
<evidence type="ECO:0000256" key="11">
    <source>
        <dbReference type="ARBA" id="ARBA00022759"/>
    </source>
</evidence>
<dbReference type="CDD" id="cd07182">
    <property type="entry name" value="RNase_HII_bacteria_HII_like"/>
    <property type="match status" value="1"/>
</dbReference>
<comment type="cofactor">
    <cofactor evidence="14 15">
        <name>Mn(2+)</name>
        <dbReference type="ChEBI" id="CHEBI:29035"/>
    </cofactor>
    <cofactor evidence="14 15">
        <name>Mg(2+)</name>
        <dbReference type="ChEBI" id="CHEBI:18420"/>
    </cofactor>
    <text evidence="14 15">Manganese or magnesium. Binds 1 divalent metal ion per monomer in the absence of substrate. May bind a second metal ion after substrate binding.</text>
</comment>
<dbReference type="HAMAP" id="MF_00052_B">
    <property type="entry name" value="RNase_HII_B"/>
    <property type="match status" value="1"/>
</dbReference>
<evidence type="ECO:0000256" key="8">
    <source>
        <dbReference type="ARBA" id="ARBA00022490"/>
    </source>
</evidence>
<proteinExistence type="inferred from homology"/>
<dbReference type="InterPro" id="IPR022898">
    <property type="entry name" value="RNase_HII"/>
</dbReference>
<evidence type="ECO:0000256" key="7">
    <source>
        <dbReference type="ARBA" id="ARBA00019179"/>
    </source>
</evidence>
<dbReference type="RefSeq" id="WP_243366992.1">
    <property type="nucleotide sequence ID" value="NZ_CP094348.1"/>
</dbReference>
<dbReference type="InterPro" id="IPR012337">
    <property type="entry name" value="RNaseH-like_sf"/>
</dbReference>
<dbReference type="SUPFAM" id="SSF53098">
    <property type="entry name" value="Ribonuclease H-like"/>
    <property type="match status" value="1"/>
</dbReference>
<dbReference type="GO" id="GO:0004523">
    <property type="term" value="F:RNA-DNA hybrid ribonuclease activity"/>
    <property type="evidence" value="ECO:0007669"/>
    <property type="project" value="UniProtKB-EC"/>
</dbReference>
<reference evidence="18" key="1">
    <citation type="submission" date="2022-03" db="EMBL/GenBank/DDBJ databases">
        <authorList>
            <person name="Vrbovska V."/>
            <person name="Kovarovic V."/>
            <person name="Botka T."/>
            <person name="Pantucek R."/>
        </authorList>
    </citation>
    <scope>NUCLEOTIDE SEQUENCE</scope>
    <source>
        <strain evidence="18">CCM 2609</strain>
    </source>
</reference>
<dbReference type="NCBIfam" id="NF000595">
    <property type="entry name" value="PRK00015.1-3"/>
    <property type="match status" value="1"/>
</dbReference>
<feature type="binding site" evidence="14 15">
    <location>
        <position position="76"/>
    </location>
    <ligand>
        <name>a divalent metal cation</name>
        <dbReference type="ChEBI" id="CHEBI:60240"/>
    </ligand>
</feature>
<keyword evidence="12 14" id="KW-0378">Hydrolase</keyword>
<keyword evidence="10 14" id="KW-0479">Metal-binding</keyword>
<keyword evidence="13 14" id="KW-0464">Manganese</keyword>
<evidence type="ECO:0000256" key="5">
    <source>
        <dbReference type="ARBA" id="ARBA00007383"/>
    </source>
</evidence>
<feature type="binding site" evidence="14 15">
    <location>
        <position position="166"/>
    </location>
    <ligand>
        <name>a divalent metal cation</name>
        <dbReference type="ChEBI" id="CHEBI:60240"/>
    </ligand>
</feature>
<evidence type="ECO:0000256" key="10">
    <source>
        <dbReference type="ARBA" id="ARBA00022723"/>
    </source>
</evidence>
<evidence type="ECO:0000313" key="19">
    <source>
        <dbReference type="Proteomes" id="UP000830343"/>
    </source>
</evidence>
<dbReference type="PANTHER" id="PTHR10954">
    <property type="entry name" value="RIBONUCLEASE H2 SUBUNIT A"/>
    <property type="match status" value="1"/>
</dbReference>
<sequence>MKSNQYTIAKLKEKVSTMQLSELAEFFIEETRSGALKVRQAREKRLAHELKAKEKYSQMLEYEHRYNDKVVCGIDEVGRGPLAGPVIACAVILNDGHQFIGLNDSKQLSKQKRMLMYDALTQSVTHAIGEASVEEIDALNIYEATKLAMHRAIQQLPVQPEVLLIDAMKLDTGLIEESIIKGDAKSISIAAASVIAKVYRDQLMEEMHNDFPFYDFKHNAGYGTKKHIEGLKQYGITNHHRKSFEPIKSMLKTEENAKTITKQS</sequence>
<keyword evidence="9 14" id="KW-0540">Nuclease</keyword>
<evidence type="ECO:0000256" key="1">
    <source>
        <dbReference type="ARBA" id="ARBA00000077"/>
    </source>
</evidence>
<comment type="catalytic activity">
    <reaction evidence="1 14 15 16">
        <text>Endonucleolytic cleavage to 5'-phosphomonoester.</text>
        <dbReference type="EC" id="3.1.26.4"/>
    </reaction>
</comment>
<reference evidence="18" key="2">
    <citation type="submission" date="2022-04" db="EMBL/GenBank/DDBJ databases">
        <title>Antimicrobial genetic elements in methicillin-resistant Macrococcus armenti.</title>
        <authorList>
            <person name="Keller J.E."/>
            <person name="Schwendener S."/>
            <person name="Pantucek R."/>
            <person name="Perreten V."/>
        </authorList>
    </citation>
    <scope>NUCLEOTIDE SEQUENCE</scope>
    <source>
        <strain evidence="18">CCM 2609</strain>
    </source>
</reference>
<evidence type="ECO:0000313" key="18">
    <source>
        <dbReference type="EMBL" id="UOB21402.1"/>
    </source>
</evidence>
<evidence type="ECO:0000256" key="4">
    <source>
        <dbReference type="ARBA" id="ARBA00004496"/>
    </source>
</evidence>
<evidence type="ECO:0000256" key="9">
    <source>
        <dbReference type="ARBA" id="ARBA00022722"/>
    </source>
</evidence>
<protein>
    <recommendedName>
        <fullName evidence="7 14">Ribonuclease HII</fullName>
        <shortName evidence="14">RNase HII</shortName>
        <ecNumber evidence="6 14">3.1.26.4</ecNumber>
    </recommendedName>
</protein>
<dbReference type="Gene3D" id="3.30.420.10">
    <property type="entry name" value="Ribonuclease H-like superfamily/Ribonuclease H"/>
    <property type="match status" value="1"/>
</dbReference>
<dbReference type="InterPro" id="IPR001352">
    <property type="entry name" value="RNase_HII/HIII"/>
</dbReference>
<accession>A0ABY3ZX82</accession>
<keyword evidence="8 14" id="KW-0963">Cytoplasm</keyword>
<dbReference type="Pfam" id="PF01351">
    <property type="entry name" value="RNase_HII"/>
    <property type="match status" value="1"/>
</dbReference>
<evidence type="ECO:0000256" key="14">
    <source>
        <dbReference type="HAMAP-Rule" id="MF_00052"/>
    </source>
</evidence>
<feature type="binding site" evidence="14 15">
    <location>
        <position position="75"/>
    </location>
    <ligand>
        <name>a divalent metal cation</name>
        <dbReference type="ChEBI" id="CHEBI:60240"/>
    </ligand>
</feature>
<evidence type="ECO:0000256" key="15">
    <source>
        <dbReference type="PROSITE-ProRule" id="PRU01319"/>
    </source>
</evidence>
<evidence type="ECO:0000256" key="6">
    <source>
        <dbReference type="ARBA" id="ARBA00012180"/>
    </source>
</evidence>
<dbReference type="Proteomes" id="UP000830343">
    <property type="component" value="Chromosome"/>
</dbReference>
<dbReference type="NCBIfam" id="NF000594">
    <property type="entry name" value="PRK00015.1-1"/>
    <property type="match status" value="1"/>
</dbReference>
<comment type="function">
    <text evidence="3 14 16">Endonuclease that specifically degrades the RNA of RNA-DNA hybrids.</text>
</comment>
<evidence type="ECO:0000256" key="16">
    <source>
        <dbReference type="RuleBase" id="RU003515"/>
    </source>
</evidence>
<dbReference type="PROSITE" id="PS51975">
    <property type="entry name" value="RNASE_H_2"/>
    <property type="match status" value="1"/>
</dbReference>
<evidence type="ECO:0000259" key="17">
    <source>
        <dbReference type="PROSITE" id="PS51975"/>
    </source>
</evidence>
<evidence type="ECO:0000256" key="13">
    <source>
        <dbReference type="ARBA" id="ARBA00023211"/>
    </source>
</evidence>